<dbReference type="InterPro" id="IPR013979">
    <property type="entry name" value="TIF_beta_prop-like"/>
</dbReference>
<dbReference type="SUPFAM" id="SSF69322">
    <property type="entry name" value="Tricorn protease domain 2"/>
    <property type="match status" value="1"/>
</dbReference>
<dbReference type="GO" id="GO:0016282">
    <property type="term" value="C:eukaryotic 43S preinitiation complex"/>
    <property type="evidence" value="ECO:0007669"/>
    <property type="project" value="UniProtKB-UniRule"/>
</dbReference>
<protein>
    <recommendedName>
        <fullName evidence="6 7">Eukaryotic translation initiation factor 3 subunit B</fullName>
        <shortName evidence="6 7">eIF3b</shortName>
    </recommendedName>
    <alternativeName>
        <fullName evidence="6">Eukaryotic translation initiation factor 3 subunit 9</fullName>
    </alternativeName>
</protein>
<dbReference type="Gene3D" id="3.30.70.330">
    <property type="match status" value="1"/>
</dbReference>
<keyword evidence="10" id="KW-1185">Reference proteome</keyword>
<dbReference type="InterPro" id="IPR012677">
    <property type="entry name" value="Nucleotide-bd_a/b_plait_sf"/>
</dbReference>
<evidence type="ECO:0000256" key="6">
    <source>
        <dbReference type="HAMAP-Rule" id="MF_03001"/>
    </source>
</evidence>
<reference evidence="9" key="1">
    <citation type="submission" date="2020-01" db="EMBL/GenBank/DDBJ databases">
        <title>Development of genomics and gene disruption for Polysphondylium violaceum indicates a role for the polyketide synthase stlB in stalk morphogenesis.</title>
        <authorList>
            <person name="Narita B."/>
            <person name="Kawabe Y."/>
            <person name="Kin K."/>
            <person name="Saito T."/>
            <person name="Gibbs R."/>
            <person name="Kuspa A."/>
            <person name="Muzny D."/>
            <person name="Queller D."/>
            <person name="Richards S."/>
            <person name="Strassman J."/>
            <person name="Sucgang R."/>
            <person name="Worley K."/>
            <person name="Schaap P."/>
        </authorList>
    </citation>
    <scope>NUCLEOTIDE SEQUENCE</scope>
    <source>
        <strain evidence="9">QSvi11</strain>
    </source>
</reference>
<dbReference type="PROSITE" id="PS50102">
    <property type="entry name" value="RRM"/>
    <property type="match status" value="1"/>
</dbReference>
<dbReference type="InterPro" id="IPR000504">
    <property type="entry name" value="RRM_dom"/>
</dbReference>
<comment type="subcellular location">
    <subcellularLocation>
        <location evidence="1 6 7">Cytoplasm</location>
    </subcellularLocation>
</comment>
<evidence type="ECO:0000313" key="9">
    <source>
        <dbReference type="EMBL" id="KAF2073582.1"/>
    </source>
</evidence>
<gene>
    <name evidence="9" type="ORF">CYY_005099</name>
</gene>
<keyword evidence="2 6" id="KW-0963">Cytoplasm</keyword>
<dbReference type="InterPro" id="IPR034363">
    <property type="entry name" value="eIF3B_RRM"/>
</dbReference>
<dbReference type="GO" id="GO:0003723">
    <property type="term" value="F:RNA binding"/>
    <property type="evidence" value="ECO:0007669"/>
    <property type="project" value="UniProtKB-UniRule"/>
</dbReference>
<keyword evidence="4 6" id="KW-0694">RNA-binding</keyword>
<dbReference type="InterPro" id="IPR015943">
    <property type="entry name" value="WD40/YVTN_repeat-like_dom_sf"/>
</dbReference>
<keyword evidence="5 6" id="KW-0648">Protein biosynthesis</keyword>
<comment type="function">
    <text evidence="7">Component of the eukaryotic translation initiation factor 3 (eIF-3) complex, which is involved in protein synthesis and, together with other initiation factors, stimulates binding of mRNA and methionyl-tRNAi to the 40S ribosome.</text>
</comment>
<dbReference type="PIRSF" id="PIRSF036424">
    <property type="entry name" value="eIF3b"/>
    <property type="match status" value="1"/>
</dbReference>
<dbReference type="GO" id="GO:0031369">
    <property type="term" value="F:translation initiation factor binding"/>
    <property type="evidence" value="ECO:0007669"/>
    <property type="project" value="InterPro"/>
</dbReference>
<proteinExistence type="inferred from homology"/>
<dbReference type="PANTHER" id="PTHR14068">
    <property type="entry name" value="EUKARYOTIC TRANSLATION INITIATION FACTOR 3 EIF3 -RELATED"/>
    <property type="match status" value="1"/>
</dbReference>
<evidence type="ECO:0000256" key="2">
    <source>
        <dbReference type="ARBA" id="ARBA00022490"/>
    </source>
</evidence>
<dbReference type="Pfam" id="PF08662">
    <property type="entry name" value="eIF2A"/>
    <property type="match status" value="1"/>
</dbReference>
<dbReference type="GO" id="GO:0003743">
    <property type="term" value="F:translation initiation factor activity"/>
    <property type="evidence" value="ECO:0007669"/>
    <property type="project" value="UniProtKB-UniRule"/>
</dbReference>
<dbReference type="HAMAP" id="MF_03001">
    <property type="entry name" value="eIF3b"/>
    <property type="match status" value="1"/>
</dbReference>
<comment type="caution">
    <text evidence="9">The sequence shown here is derived from an EMBL/GenBank/DDBJ whole genome shotgun (WGS) entry which is preliminary data.</text>
</comment>
<dbReference type="GO" id="GO:0005852">
    <property type="term" value="C:eukaryotic translation initiation factor 3 complex"/>
    <property type="evidence" value="ECO:0007669"/>
    <property type="project" value="UniProtKB-UniRule"/>
</dbReference>
<evidence type="ECO:0000256" key="5">
    <source>
        <dbReference type="ARBA" id="ARBA00022917"/>
    </source>
</evidence>
<dbReference type="Gene3D" id="2.130.10.10">
    <property type="entry name" value="YVTN repeat-like/Quinoprotein amine dehydrogenase"/>
    <property type="match status" value="2"/>
</dbReference>
<organism evidence="9 10">
    <name type="scientific">Polysphondylium violaceum</name>
    <dbReference type="NCBI Taxonomy" id="133409"/>
    <lineage>
        <taxon>Eukaryota</taxon>
        <taxon>Amoebozoa</taxon>
        <taxon>Evosea</taxon>
        <taxon>Eumycetozoa</taxon>
        <taxon>Dictyostelia</taxon>
        <taxon>Dictyosteliales</taxon>
        <taxon>Dictyosteliaceae</taxon>
        <taxon>Polysphondylium</taxon>
    </lineage>
</organism>
<evidence type="ECO:0000313" key="10">
    <source>
        <dbReference type="Proteomes" id="UP000695562"/>
    </source>
</evidence>
<evidence type="ECO:0000256" key="4">
    <source>
        <dbReference type="ARBA" id="ARBA00022884"/>
    </source>
</evidence>
<dbReference type="SUPFAM" id="SSF54928">
    <property type="entry name" value="RNA-binding domain, RBD"/>
    <property type="match status" value="1"/>
</dbReference>
<dbReference type="InterPro" id="IPR011400">
    <property type="entry name" value="EIF3B"/>
</dbReference>
<name>A0A8J4PU14_9MYCE</name>
<evidence type="ECO:0000259" key="8">
    <source>
        <dbReference type="PROSITE" id="PS50102"/>
    </source>
</evidence>
<evidence type="ECO:0000256" key="1">
    <source>
        <dbReference type="ARBA" id="ARBA00004496"/>
    </source>
</evidence>
<comment type="similarity">
    <text evidence="6 7">Belongs to the eIF-3 subunit B family.</text>
</comment>
<evidence type="ECO:0000256" key="3">
    <source>
        <dbReference type="ARBA" id="ARBA00022540"/>
    </source>
</evidence>
<dbReference type="InterPro" id="IPR035979">
    <property type="entry name" value="RBD_domain_sf"/>
</dbReference>
<dbReference type="Proteomes" id="UP000695562">
    <property type="component" value="Unassembled WGS sequence"/>
</dbReference>
<comment type="subunit">
    <text evidence="6 7">Component of the eukaryotic translation initiation factor 3 (eIF-3) complex.</text>
</comment>
<evidence type="ECO:0000256" key="7">
    <source>
        <dbReference type="PIRNR" id="PIRNR036424"/>
    </source>
</evidence>
<dbReference type="GO" id="GO:0033290">
    <property type="term" value="C:eukaryotic 48S preinitiation complex"/>
    <property type="evidence" value="ECO:0007669"/>
    <property type="project" value="UniProtKB-UniRule"/>
</dbReference>
<keyword evidence="3 6" id="KW-0396">Initiation factor</keyword>
<sequence>MSLYDSDDEELVTRLEDFEPPVQLDTSFARFIVIDNVPVAPESKHEKLKSILHKIFVSKGGEIVPNGITLVLDANKNTKGFAFIEYTKKEGANDAVSLLNNYKLDAKHTLQVNLLDDFKKFLNFNEQYSAPKVEEFVSKPNYNEWLSDKRALKGYDQFVVRYGDYTDICWNEMSVGKPIVEKSNTAMTTSYVQWSNTGSYLVTFHPDGVVLYGGKQWIKLNNFDHRGVQLVDFSPEDKYLITFAPVLNDNPKDPKSIIVWDVRNGKKLRGFLAPPKDQFTWPAFRWSAKDRFISRTHEDKGINIYETPSMKLLDNTYLAISNLKDYSWSPTDLTLAYFVPGSSHIPSKITLLELPSKKVLAEKVIFEAIDARFHWQNEGSYLCVKTDKIVKTKKTIPTTAFELFRTHEPNVPVESFEIPYQIKAFAWEPRGKRICIIHGEHKIAMNVTFFEVGKHKIEQTSKLENRKLNTIFWSPRGTFILLANLNDTGELEFYNAADGETLSTQEHLQCTGIDWNPSGRFVTTFVSQWKVNTDTGYNIWSFAGEPIYSVLRDRFYQFNWRPRPKFMLSTKEMNIIKTNYKKYQEKFDEMDGLEIAESNAQEERRLQGLMDEFLSYLQRGEAEYQATAPERERLGAYEDIDKRDEYQSVEIVEDIIDIVTTSYRR</sequence>
<dbReference type="CDD" id="cd12278">
    <property type="entry name" value="RRM_eIF3B"/>
    <property type="match status" value="1"/>
</dbReference>
<dbReference type="EMBL" id="AJWJ01000195">
    <property type="protein sequence ID" value="KAF2073582.1"/>
    <property type="molecule type" value="Genomic_DNA"/>
</dbReference>
<dbReference type="OrthoDB" id="10250414at2759"/>
<accession>A0A8J4PU14</accession>
<dbReference type="PANTHER" id="PTHR14068:SF0">
    <property type="entry name" value="EUKARYOTIC TRANSLATION INITIATION FACTOR 3 SUBUNIT B"/>
    <property type="match status" value="1"/>
</dbReference>
<dbReference type="AlphaFoldDB" id="A0A8J4PU14"/>
<dbReference type="SMART" id="SM00360">
    <property type="entry name" value="RRM"/>
    <property type="match status" value="1"/>
</dbReference>
<comment type="function">
    <text evidence="6">RNA-binding component of the eukaryotic translation initiation factor 3 (eIF-3) complex, which is involved in protein synthesis of a specialized repertoire of mRNAs and, together with other initiation factors, stimulates binding of mRNA and methionyl-tRNAi to the 40S ribosome. The eIF-3 complex specifically targets and initiates translation of a subset of mRNAs involved in cell proliferation.</text>
</comment>
<dbReference type="Pfam" id="PF00076">
    <property type="entry name" value="RRM_1"/>
    <property type="match status" value="1"/>
</dbReference>
<dbReference type="GO" id="GO:0001732">
    <property type="term" value="P:formation of cytoplasmic translation initiation complex"/>
    <property type="evidence" value="ECO:0007669"/>
    <property type="project" value="UniProtKB-UniRule"/>
</dbReference>
<feature type="domain" description="RRM" evidence="8">
    <location>
        <begin position="30"/>
        <end position="117"/>
    </location>
</feature>